<dbReference type="AlphaFoldDB" id="A0A6J6IW17"/>
<proteinExistence type="predicted"/>
<sequence length="194" mass="19457">MARLASSNSTSSARLLPAPLRRAVLLGGIALLGLAAVACSSSSSSSPESSDTANKGMYVKIVNNTTGPIEAAYFRGGFCLDETTGCTTIASLSSTIAPGAEFIDGFSTAGLCDVGVVVTAAVAPDQPIKFEGGANGSVTQFQSGSDLGPCDKAPAVKVGASTVYVAGTSLKATTTRLSDSTPILTEMEIVVTQP</sequence>
<name>A0A6J6IW17_9ZZZZ</name>
<organism evidence="1">
    <name type="scientific">freshwater metagenome</name>
    <dbReference type="NCBI Taxonomy" id="449393"/>
    <lineage>
        <taxon>unclassified sequences</taxon>
        <taxon>metagenomes</taxon>
        <taxon>ecological metagenomes</taxon>
    </lineage>
</organism>
<accession>A0A6J6IW17</accession>
<evidence type="ECO:0000313" key="1">
    <source>
        <dbReference type="EMBL" id="CAB4628736.1"/>
    </source>
</evidence>
<reference evidence="1" key="1">
    <citation type="submission" date="2020-05" db="EMBL/GenBank/DDBJ databases">
        <authorList>
            <person name="Chiriac C."/>
            <person name="Salcher M."/>
            <person name="Ghai R."/>
            <person name="Kavagutti S V."/>
        </authorList>
    </citation>
    <scope>NUCLEOTIDE SEQUENCE</scope>
</reference>
<gene>
    <name evidence="1" type="ORF">UFOPK1835_02286</name>
</gene>
<protein>
    <submittedName>
        <fullName evidence="1">Unannotated protein</fullName>
    </submittedName>
</protein>
<dbReference type="EMBL" id="CAEZUP010000184">
    <property type="protein sequence ID" value="CAB4628736.1"/>
    <property type="molecule type" value="Genomic_DNA"/>
</dbReference>